<name>A0A6C0KC93_9ZZZZ</name>
<reference evidence="1" key="1">
    <citation type="journal article" date="2020" name="Nature">
        <title>Giant virus diversity and host interactions through global metagenomics.</title>
        <authorList>
            <person name="Schulz F."/>
            <person name="Roux S."/>
            <person name="Paez-Espino D."/>
            <person name="Jungbluth S."/>
            <person name="Walsh D.A."/>
            <person name="Denef V.J."/>
            <person name="McMahon K.D."/>
            <person name="Konstantinidis K.T."/>
            <person name="Eloe-Fadrosh E.A."/>
            <person name="Kyrpides N.C."/>
            <person name="Woyke T."/>
        </authorList>
    </citation>
    <scope>NUCLEOTIDE SEQUENCE</scope>
    <source>
        <strain evidence="1">GVMAG-S-1102113-126</strain>
    </source>
</reference>
<dbReference type="InterPro" id="IPR043872">
    <property type="entry name" value="DUF5832"/>
</dbReference>
<dbReference type="EMBL" id="MN740845">
    <property type="protein sequence ID" value="QHU14706.1"/>
    <property type="molecule type" value="Genomic_DNA"/>
</dbReference>
<dbReference type="Pfam" id="PF19150">
    <property type="entry name" value="DUF5832"/>
    <property type="match status" value="1"/>
</dbReference>
<evidence type="ECO:0000313" key="1">
    <source>
        <dbReference type="EMBL" id="QHU14706.1"/>
    </source>
</evidence>
<protein>
    <submittedName>
        <fullName evidence="1">Uncharacterized protein</fullName>
    </submittedName>
</protein>
<dbReference type="AlphaFoldDB" id="A0A6C0KC93"/>
<organism evidence="1">
    <name type="scientific">viral metagenome</name>
    <dbReference type="NCBI Taxonomy" id="1070528"/>
    <lineage>
        <taxon>unclassified sequences</taxon>
        <taxon>metagenomes</taxon>
        <taxon>organismal metagenomes</taxon>
    </lineage>
</organism>
<accession>A0A6C0KC93</accession>
<proteinExistence type="predicted"/>
<sequence length="310" mass="34926">MSSRTPEQVTKDVYAKFQKDDLLKKSQSSGLRQSYASVSLIGPDLPQKHEKLQIMLRGHKPSLQACNEYIKEMQTKHSTDFACYSVEMHCWLLLPPKEDNMTSQVKHDDALYKLLTDYVISQEIEKDTYDNRVLESVSAANAEVERLKLLKETDDISGVENADAYEETKGEDVSGGVTIEPLMYPDAYEGSKEEKVPDVVRSPWNQNVSVAQEGQKFSVVSVVPDPKSSDVAIKIFEAYDTIEEAKQAACSVQSDFPMFNVTVVDMYNWLVLPPELSRIENTFFLEDGLNNLVHTHTKEGKKAQMAKGLC</sequence>